<name>A0A6J3L927_9HYME</name>
<dbReference type="InterPro" id="IPR001254">
    <property type="entry name" value="Trypsin_dom"/>
</dbReference>
<dbReference type="GO" id="GO:0004252">
    <property type="term" value="F:serine-type endopeptidase activity"/>
    <property type="evidence" value="ECO:0007669"/>
    <property type="project" value="UniProtKB-EC"/>
</dbReference>
<keyword evidence="4" id="KW-0645">Protease</keyword>
<feature type="domain" description="Peptidase S1" evidence="10">
    <location>
        <begin position="54"/>
        <end position="288"/>
    </location>
</feature>
<dbReference type="CDD" id="cd00190">
    <property type="entry name" value="Tryp_SPc"/>
    <property type="match status" value="1"/>
</dbReference>
<dbReference type="FunFam" id="2.40.10.10:FF:000047">
    <property type="entry name" value="Trypsin eta"/>
    <property type="match status" value="1"/>
</dbReference>
<keyword evidence="6" id="KW-0720">Serine protease</keyword>
<dbReference type="PANTHER" id="PTHR24276:SF91">
    <property type="entry name" value="AT26814P-RELATED"/>
    <property type="match status" value="1"/>
</dbReference>
<dbReference type="InterPro" id="IPR043504">
    <property type="entry name" value="Peptidase_S1_PA_chymotrypsin"/>
</dbReference>
<protein>
    <recommendedName>
        <fullName evidence="8">chymotrypsin</fullName>
        <ecNumber evidence="8">3.4.21.1</ecNumber>
    </recommendedName>
</protein>
<dbReference type="InterPro" id="IPR001314">
    <property type="entry name" value="Peptidase_S1A"/>
</dbReference>
<comment type="similarity">
    <text evidence="2">Belongs to the peptidase S1 family.</text>
</comment>
<keyword evidence="3" id="KW-0964">Secreted</keyword>
<organism evidence="11 12">
    <name type="scientific">Bombus vosnesenskii</name>
    <dbReference type="NCBI Taxonomy" id="207650"/>
    <lineage>
        <taxon>Eukaryota</taxon>
        <taxon>Metazoa</taxon>
        <taxon>Ecdysozoa</taxon>
        <taxon>Arthropoda</taxon>
        <taxon>Hexapoda</taxon>
        <taxon>Insecta</taxon>
        <taxon>Pterygota</taxon>
        <taxon>Neoptera</taxon>
        <taxon>Endopterygota</taxon>
        <taxon>Hymenoptera</taxon>
        <taxon>Apocrita</taxon>
        <taxon>Aculeata</taxon>
        <taxon>Apoidea</taxon>
        <taxon>Anthophila</taxon>
        <taxon>Apidae</taxon>
        <taxon>Bombus</taxon>
        <taxon>Pyrobombus</taxon>
    </lineage>
</organism>
<dbReference type="KEGG" id="bvk:117240239"/>
<dbReference type="AlphaFoldDB" id="A0A6J3L927"/>
<evidence type="ECO:0000313" key="11">
    <source>
        <dbReference type="Proteomes" id="UP000504631"/>
    </source>
</evidence>
<dbReference type="InterPro" id="IPR018114">
    <property type="entry name" value="TRYPSIN_HIS"/>
</dbReference>
<dbReference type="EC" id="3.4.21.1" evidence="8"/>
<dbReference type="SMART" id="SM00020">
    <property type="entry name" value="Tryp_SPc"/>
    <property type="match status" value="1"/>
</dbReference>
<dbReference type="GeneID" id="117240239"/>
<dbReference type="Gene3D" id="2.40.10.10">
    <property type="entry name" value="Trypsin-like serine proteases"/>
    <property type="match status" value="1"/>
</dbReference>
<evidence type="ECO:0000256" key="6">
    <source>
        <dbReference type="ARBA" id="ARBA00022825"/>
    </source>
</evidence>
<gene>
    <name evidence="12" type="primary">LOC117240239</name>
</gene>
<evidence type="ECO:0000313" key="12">
    <source>
        <dbReference type="RefSeq" id="XP_033362103.1"/>
    </source>
</evidence>
<evidence type="ECO:0000256" key="2">
    <source>
        <dbReference type="ARBA" id="ARBA00007664"/>
    </source>
</evidence>
<dbReference type="InterPro" id="IPR009003">
    <property type="entry name" value="Peptidase_S1_PA"/>
</dbReference>
<evidence type="ECO:0000256" key="1">
    <source>
        <dbReference type="ARBA" id="ARBA00004239"/>
    </source>
</evidence>
<evidence type="ECO:0000256" key="3">
    <source>
        <dbReference type="ARBA" id="ARBA00022525"/>
    </source>
</evidence>
<keyword evidence="5" id="KW-0378">Hydrolase</keyword>
<dbReference type="PANTHER" id="PTHR24276">
    <property type="entry name" value="POLYSERASE-RELATED"/>
    <property type="match status" value="1"/>
</dbReference>
<dbReference type="GO" id="GO:0005576">
    <property type="term" value="C:extracellular region"/>
    <property type="evidence" value="ECO:0007669"/>
    <property type="project" value="UniProtKB-SubCell"/>
</dbReference>
<accession>A0A6J3L927</accession>
<reference evidence="12" key="1">
    <citation type="submission" date="2025-08" db="UniProtKB">
        <authorList>
            <consortium name="RefSeq"/>
        </authorList>
    </citation>
    <scope>IDENTIFICATION</scope>
    <source>
        <tissue evidence="12">Muscle</tissue>
    </source>
</reference>
<comment type="subcellular location">
    <subcellularLocation>
        <location evidence="1">Secreted</location>
        <location evidence="1">Extracellular space</location>
    </subcellularLocation>
</comment>
<dbReference type="Pfam" id="PF00089">
    <property type="entry name" value="Trypsin"/>
    <property type="match status" value="1"/>
</dbReference>
<evidence type="ECO:0000259" key="10">
    <source>
        <dbReference type="PROSITE" id="PS50240"/>
    </source>
</evidence>
<dbReference type="RefSeq" id="XP_033362103.1">
    <property type="nucleotide sequence ID" value="XM_033506212.1"/>
</dbReference>
<dbReference type="SUPFAM" id="SSF50494">
    <property type="entry name" value="Trypsin-like serine proteases"/>
    <property type="match status" value="1"/>
</dbReference>
<keyword evidence="9" id="KW-0732">Signal</keyword>
<feature type="chain" id="PRO_5026694338" description="chymotrypsin" evidence="9">
    <location>
        <begin position="23"/>
        <end position="324"/>
    </location>
</feature>
<keyword evidence="11" id="KW-1185">Reference proteome</keyword>
<dbReference type="PROSITE" id="PS00134">
    <property type="entry name" value="TRYPSIN_HIS"/>
    <property type="match status" value="1"/>
</dbReference>
<evidence type="ECO:0000256" key="8">
    <source>
        <dbReference type="ARBA" id="ARBA00044036"/>
    </source>
</evidence>
<evidence type="ECO:0000256" key="9">
    <source>
        <dbReference type="SAM" id="SignalP"/>
    </source>
</evidence>
<evidence type="ECO:0000256" key="7">
    <source>
        <dbReference type="ARBA" id="ARBA00023157"/>
    </source>
</evidence>
<evidence type="ECO:0000256" key="5">
    <source>
        <dbReference type="ARBA" id="ARBA00022801"/>
    </source>
</evidence>
<keyword evidence="7" id="KW-1015">Disulfide bond</keyword>
<feature type="signal peptide" evidence="9">
    <location>
        <begin position="1"/>
        <end position="22"/>
    </location>
</feature>
<dbReference type="InterPro" id="IPR050430">
    <property type="entry name" value="Peptidase_S1"/>
</dbReference>
<sequence>MKMRIIRLVLAVAFIVNSFVDGGLLPQSTTTETTETTVNPNSQVEWTHNLHGRIVNGTKAALRQFPYQVSLRESYSNAHFCGGSLIDEQYVLTAAHCMFEEYDSQIQPWTIIVVAGDIKLSQQSQTGQRRGVDKIYVHPKFNMETLENDVALLALKVPFTLTPEVNVAPLATHTAVPETICQVAGWGYPAEDYPITSENLMYIDLPLLSHTTCKKLLENITDFPAGMLCAGYMEGQRDACQGDSGGGMICNGFLTGVVSGGDGCARPRTPGVYTDVYFYRLWIASHLDTNPTSQYSRKKNNSGSEQVVTTTLLPSVLLSVLFHI</sequence>
<evidence type="ECO:0000256" key="4">
    <source>
        <dbReference type="ARBA" id="ARBA00022670"/>
    </source>
</evidence>
<dbReference type="GO" id="GO:0016485">
    <property type="term" value="P:protein processing"/>
    <property type="evidence" value="ECO:0007669"/>
    <property type="project" value="UniProtKB-ARBA"/>
</dbReference>
<dbReference type="PROSITE" id="PS50240">
    <property type="entry name" value="TRYPSIN_DOM"/>
    <property type="match status" value="1"/>
</dbReference>
<proteinExistence type="inferred from homology"/>
<dbReference type="Proteomes" id="UP000504631">
    <property type="component" value="Unplaced"/>
</dbReference>
<dbReference type="PRINTS" id="PR00722">
    <property type="entry name" value="CHYMOTRYPSIN"/>
</dbReference>